<dbReference type="Proteomes" id="UP000261931">
    <property type="component" value="Unassembled WGS sequence"/>
</dbReference>
<feature type="transmembrane region" description="Helical" evidence="10">
    <location>
        <begin position="159"/>
        <end position="183"/>
    </location>
</feature>
<keyword evidence="10" id="KW-0472">Membrane</keyword>
<comment type="subcellular location">
    <subcellularLocation>
        <location evidence="2">Membrane</location>
    </subcellularLocation>
</comment>
<dbReference type="InterPro" id="IPR003660">
    <property type="entry name" value="HAMP_dom"/>
</dbReference>
<dbReference type="InterPro" id="IPR013727">
    <property type="entry name" value="2CSK_N"/>
</dbReference>
<keyword evidence="9" id="KW-0902">Two-component regulatory system</keyword>
<dbReference type="EC" id="2.7.13.3" evidence="3"/>
<dbReference type="InterPro" id="IPR036890">
    <property type="entry name" value="HATPase_C_sf"/>
</dbReference>
<dbReference type="Pfam" id="PF02518">
    <property type="entry name" value="HATPase_c"/>
    <property type="match status" value="1"/>
</dbReference>
<dbReference type="EMBL" id="QVLS01000014">
    <property type="protein sequence ID" value="RFP76942.1"/>
    <property type="molecule type" value="Genomic_DNA"/>
</dbReference>
<dbReference type="InterPro" id="IPR050428">
    <property type="entry name" value="TCS_sensor_his_kinase"/>
</dbReference>
<dbReference type="SMART" id="SM00388">
    <property type="entry name" value="HisKA"/>
    <property type="match status" value="1"/>
</dbReference>
<evidence type="ECO:0000256" key="4">
    <source>
        <dbReference type="ARBA" id="ARBA00022553"/>
    </source>
</evidence>
<keyword evidence="7" id="KW-0418">Kinase</keyword>
<dbReference type="InterPro" id="IPR003594">
    <property type="entry name" value="HATPase_dom"/>
</dbReference>
<dbReference type="GO" id="GO:0000155">
    <property type="term" value="F:phosphorelay sensor kinase activity"/>
    <property type="evidence" value="ECO:0007669"/>
    <property type="project" value="InterPro"/>
</dbReference>
<evidence type="ECO:0000259" key="12">
    <source>
        <dbReference type="PROSITE" id="PS50885"/>
    </source>
</evidence>
<keyword evidence="4" id="KW-0597">Phosphoprotein</keyword>
<evidence type="ECO:0000256" key="10">
    <source>
        <dbReference type="SAM" id="Phobius"/>
    </source>
</evidence>
<dbReference type="InterPro" id="IPR003661">
    <property type="entry name" value="HisK_dim/P_dom"/>
</dbReference>
<keyword evidence="8 10" id="KW-1133">Transmembrane helix</keyword>
<evidence type="ECO:0000259" key="11">
    <source>
        <dbReference type="PROSITE" id="PS50109"/>
    </source>
</evidence>
<dbReference type="Pfam" id="PF08521">
    <property type="entry name" value="2CSK_N"/>
    <property type="match status" value="1"/>
</dbReference>
<evidence type="ECO:0000256" key="3">
    <source>
        <dbReference type="ARBA" id="ARBA00012438"/>
    </source>
</evidence>
<evidence type="ECO:0000256" key="8">
    <source>
        <dbReference type="ARBA" id="ARBA00022989"/>
    </source>
</evidence>
<dbReference type="CDD" id="cd00082">
    <property type="entry name" value="HisKA"/>
    <property type="match status" value="1"/>
</dbReference>
<evidence type="ECO:0000313" key="14">
    <source>
        <dbReference type="Proteomes" id="UP000261931"/>
    </source>
</evidence>
<keyword evidence="6 10" id="KW-0812">Transmembrane</keyword>
<dbReference type="SMART" id="SM00387">
    <property type="entry name" value="HATPase_c"/>
    <property type="match status" value="1"/>
</dbReference>
<keyword evidence="5" id="KW-0808">Transferase</keyword>
<dbReference type="Gene3D" id="1.10.287.130">
    <property type="match status" value="1"/>
</dbReference>
<dbReference type="SUPFAM" id="SSF55874">
    <property type="entry name" value="ATPase domain of HSP90 chaperone/DNA topoisomerase II/histidine kinase"/>
    <property type="match status" value="1"/>
</dbReference>
<proteinExistence type="predicted"/>
<sequence length="467" mass="49990">MIGGLRRRLLVMLLATIGAIGAATLAFHYQGAGTAALQQDQRLLRLVPMLADSVVLPRGGTPTDGTDLTLLMAPPIQEFLADRDGHTAVGVFSPRGERLFGADWLPVLLPTTEAPEFVSVVDAGVTHRVVAQRAVTEAGELILVLADGSDARQHWLRNVLLRVLLPNLALFAVAAGMLGWGVTRALQPLMDLRQAVERRSPRDLSPIDERHTPAEVRPLVQALNRLFARVNEQSDTQRRFVADAAHQLRTPLAGLQAQVEAWAQAARSMGAGDLLSLRAEQVLRLRDATRNTTQLANQLLALSRADALRDDDAARETVDLAELCETVLAHFLDAAGARRIDLGLEAAPARVQGHAWLLRELLINLVDNAIKYTPVGGAVTLRCAQGDGGAGAAWIEVEDDGPGIAPAERARVLQRFYRVPGTAGSGHGLGLAIADGIARVHHTQLQLGSGAEGHGLCVRVVFDAVAH</sequence>
<evidence type="ECO:0000256" key="9">
    <source>
        <dbReference type="ARBA" id="ARBA00023012"/>
    </source>
</evidence>
<name>A0A372EET8_9BURK</name>
<organism evidence="13 14">
    <name type="scientific">Hydrogenophaga borbori</name>
    <dbReference type="NCBI Taxonomy" id="2294117"/>
    <lineage>
        <taxon>Bacteria</taxon>
        <taxon>Pseudomonadati</taxon>
        <taxon>Pseudomonadota</taxon>
        <taxon>Betaproteobacteria</taxon>
        <taxon>Burkholderiales</taxon>
        <taxon>Comamonadaceae</taxon>
        <taxon>Hydrogenophaga</taxon>
    </lineage>
</organism>
<evidence type="ECO:0000256" key="6">
    <source>
        <dbReference type="ARBA" id="ARBA00022692"/>
    </source>
</evidence>
<dbReference type="InterPro" id="IPR036097">
    <property type="entry name" value="HisK_dim/P_sf"/>
</dbReference>
<gene>
    <name evidence="13" type="ORF">DY262_19645</name>
</gene>
<evidence type="ECO:0000256" key="2">
    <source>
        <dbReference type="ARBA" id="ARBA00004370"/>
    </source>
</evidence>
<accession>A0A372EET8</accession>
<dbReference type="Gene3D" id="3.30.565.10">
    <property type="entry name" value="Histidine kinase-like ATPase, C-terminal domain"/>
    <property type="match status" value="1"/>
</dbReference>
<feature type="domain" description="Histidine kinase" evidence="11">
    <location>
        <begin position="243"/>
        <end position="466"/>
    </location>
</feature>
<protein>
    <recommendedName>
        <fullName evidence="3">histidine kinase</fullName>
        <ecNumber evidence="3">2.7.13.3</ecNumber>
    </recommendedName>
</protein>
<dbReference type="PROSITE" id="PS50109">
    <property type="entry name" value="HIS_KIN"/>
    <property type="match status" value="1"/>
</dbReference>
<keyword evidence="14" id="KW-1185">Reference proteome</keyword>
<feature type="domain" description="HAMP" evidence="12">
    <location>
        <begin position="183"/>
        <end position="235"/>
    </location>
</feature>
<evidence type="ECO:0000256" key="1">
    <source>
        <dbReference type="ARBA" id="ARBA00000085"/>
    </source>
</evidence>
<evidence type="ECO:0000256" key="5">
    <source>
        <dbReference type="ARBA" id="ARBA00022679"/>
    </source>
</evidence>
<dbReference type="GO" id="GO:0016020">
    <property type="term" value="C:membrane"/>
    <property type="evidence" value="ECO:0007669"/>
    <property type="project" value="UniProtKB-SubCell"/>
</dbReference>
<dbReference type="AlphaFoldDB" id="A0A372EET8"/>
<dbReference type="Pfam" id="PF00512">
    <property type="entry name" value="HisKA"/>
    <property type="match status" value="1"/>
</dbReference>
<evidence type="ECO:0000313" key="13">
    <source>
        <dbReference type="EMBL" id="RFP76942.1"/>
    </source>
</evidence>
<reference evidence="13 14" key="1">
    <citation type="submission" date="2018-08" db="EMBL/GenBank/DDBJ databases">
        <title>Hydrogenophaga sp. LA-38 isolated from sludge.</title>
        <authorList>
            <person name="Im W.-T."/>
        </authorList>
    </citation>
    <scope>NUCLEOTIDE SEQUENCE [LARGE SCALE GENOMIC DNA]</scope>
    <source>
        <strain evidence="13 14">LA-38</strain>
    </source>
</reference>
<dbReference type="SUPFAM" id="SSF47384">
    <property type="entry name" value="Homodimeric domain of signal transducing histidine kinase"/>
    <property type="match status" value="1"/>
</dbReference>
<evidence type="ECO:0000256" key="7">
    <source>
        <dbReference type="ARBA" id="ARBA00022777"/>
    </source>
</evidence>
<dbReference type="PANTHER" id="PTHR45436:SF5">
    <property type="entry name" value="SENSOR HISTIDINE KINASE TRCS"/>
    <property type="match status" value="1"/>
</dbReference>
<comment type="caution">
    <text evidence="13">The sequence shown here is derived from an EMBL/GenBank/DDBJ whole genome shotgun (WGS) entry which is preliminary data.</text>
</comment>
<comment type="catalytic activity">
    <reaction evidence="1">
        <text>ATP + protein L-histidine = ADP + protein N-phospho-L-histidine.</text>
        <dbReference type="EC" id="2.7.13.3"/>
    </reaction>
</comment>
<dbReference type="InterPro" id="IPR005467">
    <property type="entry name" value="His_kinase_dom"/>
</dbReference>
<dbReference type="PROSITE" id="PS50885">
    <property type="entry name" value="HAMP"/>
    <property type="match status" value="1"/>
</dbReference>
<dbReference type="PANTHER" id="PTHR45436">
    <property type="entry name" value="SENSOR HISTIDINE KINASE YKOH"/>
    <property type="match status" value="1"/>
</dbReference>